<evidence type="ECO:0000313" key="2">
    <source>
        <dbReference type="Proteomes" id="UP000683360"/>
    </source>
</evidence>
<name>A0A8S3TKZ4_MYTED</name>
<comment type="caution">
    <text evidence="1">The sequence shown here is derived from an EMBL/GenBank/DDBJ whole genome shotgun (WGS) entry which is preliminary data.</text>
</comment>
<dbReference type="OrthoDB" id="6159156at2759"/>
<keyword evidence="2" id="KW-1185">Reference proteome</keyword>
<reference evidence="1" key="1">
    <citation type="submission" date="2021-03" db="EMBL/GenBank/DDBJ databases">
        <authorList>
            <person name="Bekaert M."/>
        </authorList>
    </citation>
    <scope>NUCLEOTIDE SEQUENCE</scope>
</reference>
<proteinExistence type="predicted"/>
<sequence>MVITVTSVKRNVRPAMIAIRLLETVLHAGIDTMDLSVNINVLNIVWLDVTFLENAMFVMKAIGGHSVILHVLRPIAEMDAKDILEIVQPGVATVDSGEMNATELVLKTADTLMVTDFVINHTVRVRHVNRDTVEADALNDAIEKCSLCQFDVTTCYNCVDGWHGDHCDKKCPSHCSTKSCLQHTGKCRKCQNGFYGPYCDGMCHHM</sequence>
<dbReference type="AlphaFoldDB" id="A0A8S3TKZ4"/>
<dbReference type="EMBL" id="CAJPWZ010002166">
    <property type="protein sequence ID" value="CAG2232172.1"/>
    <property type="molecule type" value="Genomic_DNA"/>
</dbReference>
<dbReference type="Proteomes" id="UP000683360">
    <property type="component" value="Unassembled WGS sequence"/>
</dbReference>
<accession>A0A8S3TKZ4</accession>
<evidence type="ECO:0000313" key="1">
    <source>
        <dbReference type="EMBL" id="CAG2232172.1"/>
    </source>
</evidence>
<gene>
    <name evidence="1" type="ORF">MEDL_44936</name>
</gene>
<protein>
    <submittedName>
        <fullName evidence="1">Uncharacterized protein</fullName>
    </submittedName>
</protein>
<organism evidence="1 2">
    <name type="scientific">Mytilus edulis</name>
    <name type="common">Blue mussel</name>
    <dbReference type="NCBI Taxonomy" id="6550"/>
    <lineage>
        <taxon>Eukaryota</taxon>
        <taxon>Metazoa</taxon>
        <taxon>Spiralia</taxon>
        <taxon>Lophotrochozoa</taxon>
        <taxon>Mollusca</taxon>
        <taxon>Bivalvia</taxon>
        <taxon>Autobranchia</taxon>
        <taxon>Pteriomorphia</taxon>
        <taxon>Mytilida</taxon>
        <taxon>Mytiloidea</taxon>
        <taxon>Mytilidae</taxon>
        <taxon>Mytilinae</taxon>
        <taxon>Mytilus</taxon>
    </lineage>
</organism>